<sequence length="255" mass="28308">MQALNCRCMYAKRWKLTLLAAAFGLMAGETPLFAQQTDPALTSAVLGQTAALKQIHKKRKKTQEKIIAAEVAVTASMERIHQVENKMLDYLSNAQGAMQNLYQIKRAGELVTREIPQNSSLLLKSIGGHLNGTAIAAMVSDELTDAATQMAALFPFMKQLVTSGKYNVTGDDGKNEKHKVNLLNASERYYIANEVVSRLEAINTDLFLLAWQVRTLSWNDLWFSLDPEGWANVMSGKSIIGGIVAEWNQGYLLKW</sequence>
<name>J9GC16_9ZZZZ</name>
<reference evidence="1" key="1">
    <citation type="journal article" date="2012" name="PLoS ONE">
        <title>Gene sets for utilization of primary and secondary nutrition supplies in the distal gut of endangered iberian lynx.</title>
        <authorList>
            <person name="Alcaide M."/>
            <person name="Messina E."/>
            <person name="Richter M."/>
            <person name="Bargiela R."/>
            <person name="Peplies J."/>
            <person name="Huws S.A."/>
            <person name="Newbold C.J."/>
            <person name="Golyshin P.N."/>
            <person name="Simon M.A."/>
            <person name="Lopez G."/>
            <person name="Yakimov M.M."/>
            <person name="Ferrer M."/>
        </authorList>
    </citation>
    <scope>NUCLEOTIDE SEQUENCE</scope>
</reference>
<evidence type="ECO:0000313" key="1">
    <source>
        <dbReference type="EMBL" id="EJX04394.1"/>
    </source>
</evidence>
<organism evidence="1">
    <name type="scientific">gut metagenome</name>
    <dbReference type="NCBI Taxonomy" id="749906"/>
    <lineage>
        <taxon>unclassified sequences</taxon>
        <taxon>metagenomes</taxon>
        <taxon>organismal metagenomes</taxon>
    </lineage>
</organism>
<dbReference type="EMBL" id="AMCI01001823">
    <property type="protein sequence ID" value="EJX04394.1"/>
    <property type="molecule type" value="Genomic_DNA"/>
</dbReference>
<protein>
    <submittedName>
        <fullName evidence="1">Uncharacterized protein</fullName>
    </submittedName>
</protein>
<gene>
    <name evidence="1" type="ORF">EVA_07498</name>
</gene>
<accession>J9GC16</accession>
<comment type="caution">
    <text evidence="1">The sequence shown here is derived from an EMBL/GenBank/DDBJ whole genome shotgun (WGS) entry which is preliminary data.</text>
</comment>
<proteinExistence type="predicted"/>
<dbReference type="AlphaFoldDB" id="J9GC16"/>